<dbReference type="PANTHER" id="PTHR24269">
    <property type="entry name" value="KREMEN PROTEIN"/>
    <property type="match status" value="1"/>
</dbReference>
<keyword evidence="5" id="KW-0472">Membrane</keyword>
<dbReference type="PANTHER" id="PTHR24269:SF16">
    <property type="entry name" value="PROTEIN SLG1"/>
    <property type="match status" value="1"/>
</dbReference>
<evidence type="ECO:0000256" key="2">
    <source>
        <dbReference type="ARBA" id="ARBA00022692"/>
    </source>
</evidence>
<keyword evidence="9" id="KW-1185">Reference proteome</keyword>
<gene>
    <name evidence="8" type="ORF">AMATHDRAFT_71106</name>
</gene>
<dbReference type="InterPro" id="IPR002889">
    <property type="entry name" value="WSC_carb-bd"/>
</dbReference>
<keyword evidence="3" id="KW-0732">Signal</keyword>
<keyword evidence="6" id="KW-0325">Glycoprotein</keyword>
<dbReference type="AlphaFoldDB" id="A0A2A9N7Z0"/>
<dbReference type="Pfam" id="PF01822">
    <property type="entry name" value="WSC"/>
    <property type="match status" value="1"/>
</dbReference>
<dbReference type="OrthoDB" id="5985073at2759"/>
<name>A0A2A9N7Z0_9AGAR</name>
<reference evidence="8 9" key="1">
    <citation type="submission" date="2014-02" db="EMBL/GenBank/DDBJ databases">
        <title>Transposable element dynamics among asymbiotic and ectomycorrhizal Amanita fungi.</title>
        <authorList>
            <consortium name="DOE Joint Genome Institute"/>
            <person name="Hess J."/>
            <person name="Skrede I."/>
            <person name="Wolfe B."/>
            <person name="LaButti K."/>
            <person name="Ohm R.A."/>
            <person name="Grigoriev I.V."/>
            <person name="Pringle A."/>
        </authorList>
    </citation>
    <scope>NUCLEOTIDE SEQUENCE [LARGE SCALE GENOMIC DNA]</scope>
    <source>
        <strain evidence="8 9">SKay4041</strain>
    </source>
</reference>
<evidence type="ECO:0000313" key="8">
    <source>
        <dbReference type="EMBL" id="PFH45768.1"/>
    </source>
</evidence>
<keyword evidence="2" id="KW-0812">Transmembrane</keyword>
<dbReference type="GO" id="GO:0005886">
    <property type="term" value="C:plasma membrane"/>
    <property type="evidence" value="ECO:0007669"/>
    <property type="project" value="TreeGrafter"/>
</dbReference>
<evidence type="ECO:0000256" key="3">
    <source>
        <dbReference type="ARBA" id="ARBA00022729"/>
    </source>
</evidence>
<evidence type="ECO:0000313" key="9">
    <source>
        <dbReference type="Proteomes" id="UP000242287"/>
    </source>
</evidence>
<keyword evidence="4" id="KW-1133">Transmembrane helix</keyword>
<dbReference type="EMBL" id="KZ302294">
    <property type="protein sequence ID" value="PFH45768.1"/>
    <property type="molecule type" value="Genomic_DNA"/>
</dbReference>
<evidence type="ECO:0000256" key="1">
    <source>
        <dbReference type="ARBA" id="ARBA00004167"/>
    </source>
</evidence>
<organism evidence="8 9">
    <name type="scientific">Amanita thiersii Skay4041</name>
    <dbReference type="NCBI Taxonomy" id="703135"/>
    <lineage>
        <taxon>Eukaryota</taxon>
        <taxon>Fungi</taxon>
        <taxon>Dikarya</taxon>
        <taxon>Basidiomycota</taxon>
        <taxon>Agaricomycotina</taxon>
        <taxon>Agaricomycetes</taxon>
        <taxon>Agaricomycetidae</taxon>
        <taxon>Agaricales</taxon>
        <taxon>Pluteineae</taxon>
        <taxon>Amanitaceae</taxon>
        <taxon>Amanita</taxon>
    </lineage>
</organism>
<dbReference type="STRING" id="703135.A0A2A9N7Z0"/>
<dbReference type="Proteomes" id="UP000242287">
    <property type="component" value="Unassembled WGS sequence"/>
</dbReference>
<feature type="domain" description="WSC" evidence="7">
    <location>
        <begin position="57"/>
        <end position="150"/>
    </location>
</feature>
<evidence type="ECO:0000256" key="4">
    <source>
        <dbReference type="ARBA" id="ARBA00022989"/>
    </source>
</evidence>
<dbReference type="PROSITE" id="PS51212">
    <property type="entry name" value="WSC"/>
    <property type="match status" value="1"/>
</dbReference>
<protein>
    <recommendedName>
        <fullName evidence="7">WSC domain-containing protein</fullName>
    </recommendedName>
</protein>
<dbReference type="SMART" id="SM00321">
    <property type="entry name" value="WSC"/>
    <property type="match status" value="1"/>
</dbReference>
<evidence type="ECO:0000256" key="5">
    <source>
        <dbReference type="ARBA" id="ARBA00023136"/>
    </source>
</evidence>
<evidence type="ECO:0000259" key="7">
    <source>
        <dbReference type="PROSITE" id="PS51212"/>
    </source>
</evidence>
<comment type="subcellular location">
    <subcellularLocation>
        <location evidence="1">Membrane</location>
        <topology evidence="1">Single-pass membrane protein</topology>
    </subcellularLocation>
</comment>
<sequence length="326" mass="35127">MPLDCDYSIRYPGNLTSSDECNLPCARNNTELCGGKNQILIYHDGAPGPSAAQTVGSWKYQGCYIDSTDSRTLLARIPLSGGTTIERCTQACKLNGYTFSGLEYSEECWCGSALSEGANKVSDDECSMACSGDVGQFCGAPGRLSVYIDEAEPPSPPSVNNNQTVCIDRDRKGFSLNAVYQNDSSTSPVPIKAITALAVPHIGYSILSGCASCFTSFPSYDLVDGALWLQSGNSILRATSYSLIEGESPSFISQQFLPPPYAGYCTTAYPSEASNKFVLAAKTRNDLWALCPNSTANGRMDVVWVPMENHPHYVKSACRAVWLVLN</sequence>
<dbReference type="InterPro" id="IPR051836">
    <property type="entry name" value="Kremen_rcpt"/>
</dbReference>
<evidence type="ECO:0000256" key="6">
    <source>
        <dbReference type="ARBA" id="ARBA00023180"/>
    </source>
</evidence>
<proteinExistence type="predicted"/>
<accession>A0A2A9N7Z0</accession>